<evidence type="ECO:0000256" key="4">
    <source>
        <dbReference type="SAM" id="MobiDB-lite"/>
    </source>
</evidence>
<dbReference type="EMBL" id="JAVDRD010000015">
    <property type="protein sequence ID" value="MDR6513122.1"/>
    <property type="molecule type" value="Genomic_DNA"/>
</dbReference>
<dbReference type="CDD" id="cd11386">
    <property type="entry name" value="MCP_signal"/>
    <property type="match status" value="1"/>
</dbReference>
<comment type="caution">
    <text evidence="8">The sequence shown here is derived from an EMBL/GenBank/DDBJ whole genome shotgun (WGS) entry which is preliminary data.</text>
</comment>
<reference evidence="8 9" key="1">
    <citation type="submission" date="2023-07" db="EMBL/GenBank/DDBJ databases">
        <title>Sorghum-associated microbial communities from plants grown in Nebraska, USA.</title>
        <authorList>
            <person name="Schachtman D."/>
        </authorList>
    </citation>
    <scope>NUCLEOTIDE SEQUENCE [LARGE SCALE GENOMIC DNA]</scope>
    <source>
        <strain evidence="8 9">DS1027</strain>
    </source>
</reference>
<dbReference type="PANTHER" id="PTHR43531">
    <property type="entry name" value="PROTEIN ICFG"/>
    <property type="match status" value="1"/>
</dbReference>
<evidence type="ECO:0000256" key="3">
    <source>
        <dbReference type="PROSITE-ProRule" id="PRU00284"/>
    </source>
</evidence>
<protein>
    <submittedName>
        <fullName evidence="8">Methyl-accepting chemotaxis protein</fullName>
    </submittedName>
</protein>
<evidence type="ECO:0000256" key="1">
    <source>
        <dbReference type="ARBA" id="ARBA00022500"/>
    </source>
</evidence>
<keyword evidence="5" id="KW-0472">Membrane</keyword>
<evidence type="ECO:0000256" key="2">
    <source>
        <dbReference type="ARBA" id="ARBA00029447"/>
    </source>
</evidence>
<evidence type="ECO:0000313" key="8">
    <source>
        <dbReference type="EMBL" id="MDR6513122.1"/>
    </source>
</evidence>
<accession>A0ABU1MSV0</accession>
<dbReference type="PROSITE" id="PS50885">
    <property type="entry name" value="HAMP"/>
    <property type="match status" value="2"/>
</dbReference>
<dbReference type="InterPro" id="IPR004090">
    <property type="entry name" value="Chemotax_Me-accpt_rcpt"/>
</dbReference>
<evidence type="ECO:0000259" key="7">
    <source>
        <dbReference type="PROSITE" id="PS50885"/>
    </source>
</evidence>
<dbReference type="Proteomes" id="UP001184150">
    <property type="component" value="Unassembled WGS sequence"/>
</dbReference>
<organism evidence="8 9">
    <name type="scientific">Novosphingobium capsulatum</name>
    <dbReference type="NCBI Taxonomy" id="13688"/>
    <lineage>
        <taxon>Bacteria</taxon>
        <taxon>Pseudomonadati</taxon>
        <taxon>Pseudomonadota</taxon>
        <taxon>Alphaproteobacteria</taxon>
        <taxon>Sphingomonadales</taxon>
        <taxon>Sphingomonadaceae</taxon>
        <taxon>Novosphingobium</taxon>
    </lineage>
</organism>
<dbReference type="SMART" id="SM00283">
    <property type="entry name" value="MA"/>
    <property type="match status" value="1"/>
</dbReference>
<feature type="region of interest" description="Disordered" evidence="4">
    <location>
        <begin position="569"/>
        <end position="600"/>
    </location>
</feature>
<gene>
    <name evidence="8" type="ORF">J2792_004012</name>
</gene>
<evidence type="ECO:0000259" key="6">
    <source>
        <dbReference type="PROSITE" id="PS50111"/>
    </source>
</evidence>
<dbReference type="InterPro" id="IPR004089">
    <property type="entry name" value="MCPsignal_dom"/>
</dbReference>
<sequence>MLSVRTRQATRLVIGLIVIAITLAAFVVAQIRFGGPMHHESLLQDELLADILPPPCFVVEPYLHTTLMLDDPARTNAEMKALAEEEAQFKERQAYWQAAPVPDAMRAPVQAVLDAEVAFWKTVDAQFLPAARRGDLAAMRAIHAGPLRQAYALQHQRVDALVTLSNTNRAHLLESGYRQVTVSLVGTGLLAALVLVLVVYVGHLLRQRVIAPLVDTADGIVDMAQGALDRPLAGAERVDEIGQIVRAMGVFRAAAQTREADRAAQGRVVDALAHGLDVIAGKDLEQRIDATFPPGFEALRTTYNTAIAAMAEALRSVRVGANRVARAIAEIRAASEDLAQRNEEQAASLATTAGSLDSVTRSVGETAQRAASVQSAIGAAQDEAAAGGEVVTRAVAAMAAIEASSARIGQIISVIDGIAFQTNLLALNAGVEAARAGDAGKGFAVVASEVRALAQRSADAARDIKALIGESTEQVSHGVTLVGETGARLGGIVTRVEEIGSLVSGIAQAAIDQADKLRDVNRAVSDMDRMTQQNAAMVEQSSAATRSLAEEAEALARLVSTFRTRDVANRPAHVARPQDLRRASMREDAQPGPRLALAAG</sequence>
<feature type="transmembrane region" description="Helical" evidence="5">
    <location>
        <begin position="180"/>
        <end position="201"/>
    </location>
</feature>
<keyword evidence="5" id="KW-0812">Transmembrane</keyword>
<proteinExistence type="inferred from homology"/>
<dbReference type="PROSITE" id="PS50111">
    <property type="entry name" value="CHEMOTAXIS_TRANSDUC_2"/>
    <property type="match status" value="1"/>
</dbReference>
<evidence type="ECO:0000313" key="9">
    <source>
        <dbReference type="Proteomes" id="UP001184150"/>
    </source>
</evidence>
<keyword evidence="5" id="KW-1133">Transmembrane helix</keyword>
<dbReference type="Gene3D" id="6.10.340.10">
    <property type="match status" value="1"/>
</dbReference>
<dbReference type="Gene3D" id="1.10.287.950">
    <property type="entry name" value="Methyl-accepting chemotaxis protein"/>
    <property type="match status" value="1"/>
</dbReference>
<name>A0ABU1MSV0_9SPHN</name>
<dbReference type="PRINTS" id="PR00260">
    <property type="entry name" value="CHEMTRNSDUCR"/>
</dbReference>
<feature type="compositionally biased region" description="Basic and acidic residues" evidence="4">
    <location>
        <begin position="576"/>
        <end position="589"/>
    </location>
</feature>
<feature type="transmembrane region" description="Helical" evidence="5">
    <location>
        <begin position="12"/>
        <end position="33"/>
    </location>
</feature>
<comment type="similarity">
    <text evidence="2">Belongs to the methyl-accepting chemotaxis (MCP) protein family.</text>
</comment>
<keyword evidence="9" id="KW-1185">Reference proteome</keyword>
<dbReference type="Pfam" id="PF00015">
    <property type="entry name" value="MCPsignal"/>
    <property type="match status" value="1"/>
</dbReference>
<dbReference type="InterPro" id="IPR051310">
    <property type="entry name" value="MCP_chemotaxis"/>
</dbReference>
<evidence type="ECO:0000256" key="5">
    <source>
        <dbReference type="SAM" id="Phobius"/>
    </source>
</evidence>
<dbReference type="SUPFAM" id="SSF58104">
    <property type="entry name" value="Methyl-accepting chemotaxis protein (MCP) signaling domain"/>
    <property type="match status" value="1"/>
</dbReference>
<feature type="domain" description="Methyl-accepting transducer" evidence="6">
    <location>
        <begin position="320"/>
        <end position="549"/>
    </location>
</feature>
<keyword evidence="1" id="KW-0145">Chemotaxis</keyword>
<feature type="domain" description="HAMP" evidence="7">
    <location>
        <begin position="263"/>
        <end position="315"/>
    </location>
</feature>
<feature type="domain" description="HAMP" evidence="7">
    <location>
        <begin position="207"/>
        <end position="260"/>
    </location>
</feature>
<keyword evidence="3" id="KW-0807">Transducer</keyword>
<dbReference type="RefSeq" id="WP_309806466.1">
    <property type="nucleotide sequence ID" value="NZ_JAVDRD010000015.1"/>
</dbReference>
<dbReference type="InterPro" id="IPR003660">
    <property type="entry name" value="HAMP_dom"/>
</dbReference>
<dbReference type="SMART" id="SM00304">
    <property type="entry name" value="HAMP"/>
    <property type="match status" value="3"/>
</dbReference>
<dbReference type="PANTHER" id="PTHR43531:SF11">
    <property type="entry name" value="METHYL-ACCEPTING CHEMOTAXIS PROTEIN 3"/>
    <property type="match status" value="1"/>
</dbReference>